<evidence type="ECO:0000313" key="2">
    <source>
        <dbReference type="Proteomes" id="UP001221686"/>
    </source>
</evidence>
<comment type="caution">
    <text evidence="1">The sequence shown here is derived from an EMBL/GenBank/DDBJ whole genome shotgun (WGS) entry which is preliminary data.</text>
</comment>
<dbReference type="PROSITE" id="PS51257">
    <property type="entry name" value="PROKAR_LIPOPROTEIN"/>
    <property type="match status" value="1"/>
</dbReference>
<proteinExistence type="predicted"/>
<dbReference type="EMBL" id="JAQNDL010000001">
    <property type="protein sequence ID" value="MDC0717251.1"/>
    <property type="molecule type" value="Genomic_DNA"/>
</dbReference>
<dbReference type="RefSeq" id="WP_272085737.1">
    <property type="nucleotide sequence ID" value="NZ_JAQNDL010000001.1"/>
</dbReference>
<sequence length="153" mass="16477">MKRAWFLGVSLLVGCGNEFEPRDGRWNFLPGETIDESCGSITDMLSGDFVLTNENGGTFTILADNTTGVFACELSGKEFDCPEHLLRAKISMTDVTLDVTTTEVGSFTSETVGSGRRDARVVCNGSQCSLVAAVAKVKFPCTAAFEFMVEHAD</sequence>
<accession>A0ABT5DUE9</accession>
<keyword evidence="2" id="KW-1185">Reference proteome</keyword>
<dbReference type="Proteomes" id="UP001221686">
    <property type="component" value="Unassembled WGS sequence"/>
</dbReference>
<gene>
    <name evidence="1" type="ORF">POL25_10135</name>
</gene>
<protein>
    <recommendedName>
        <fullName evidence="3">Lipoprotein</fullName>
    </recommendedName>
</protein>
<name>A0ABT5DUE9_9BACT</name>
<reference evidence="1 2" key="1">
    <citation type="submission" date="2022-11" db="EMBL/GenBank/DDBJ databases">
        <title>Minimal conservation of predation-associated metabolite biosynthetic gene clusters underscores biosynthetic potential of Myxococcota including descriptions for ten novel species: Archangium lansinium sp. nov., Myxococcus landrumus sp. nov., Nannocystis bai.</title>
        <authorList>
            <person name="Ahearne A."/>
            <person name="Stevens C."/>
            <person name="Dowd S."/>
        </authorList>
    </citation>
    <scope>NUCLEOTIDE SEQUENCE [LARGE SCALE GENOMIC DNA]</scope>
    <source>
        <strain evidence="1 2">BB15-2</strain>
    </source>
</reference>
<organism evidence="1 2">
    <name type="scientific">Nannocystis bainbridge</name>
    <dbReference type="NCBI Taxonomy" id="2995303"/>
    <lineage>
        <taxon>Bacteria</taxon>
        <taxon>Pseudomonadati</taxon>
        <taxon>Myxococcota</taxon>
        <taxon>Polyangia</taxon>
        <taxon>Nannocystales</taxon>
        <taxon>Nannocystaceae</taxon>
        <taxon>Nannocystis</taxon>
    </lineage>
</organism>
<evidence type="ECO:0000313" key="1">
    <source>
        <dbReference type="EMBL" id="MDC0717251.1"/>
    </source>
</evidence>
<evidence type="ECO:0008006" key="3">
    <source>
        <dbReference type="Google" id="ProtNLM"/>
    </source>
</evidence>